<evidence type="ECO:0000313" key="11">
    <source>
        <dbReference type="Proteomes" id="UP000562027"/>
    </source>
</evidence>
<sequence length="432" mass="46430">MNFSQGRFLCLASVALAALVFGARPAQAAAELPKATAAPAPNYLLFGAQPLRVERTNAKVVGVYTPMWEPVALVERLQGDSVTHLLYAFLRLCGPGALGQDAARCAGKKDFELTSGPVEQRFDAAFGRLKARAPHIKVLASVGGWGGSDPFFHMAGDPLKREVFIESSLQFLRDHPGFDGLDIDWEHPGNNGAANGVQLGSAEDGRHYALLLQDLRQGLSRLTAETGRPYQLSIAVNTGSPVVERIDFKAAAPVLDHVFMMTYDFYGGWSPSLGHHAALRSSAPEADDSLERSVRNLERAGVPRAKMVAGVAMYGRGFAGVSKAQTGAAKTGPFPGADGSIAYRSIARDYLGPQGRGLRGFQARLDPVTQAWHLYNPKLKLYLGYEDPRAVIAKGRFVQQLGLGGVFAWELSQDNGDLLNAMNFGVGNLLLP</sequence>
<feature type="chain" id="PRO_5032945708" description="chitinase" evidence="8">
    <location>
        <begin position="29"/>
        <end position="432"/>
    </location>
</feature>
<keyword evidence="4" id="KW-0119">Carbohydrate metabolism</keyword>
<reference evidence="10 11" key="1">
    <citation type="submission" date="2020-08" db="EMBL/GenBank/DDBJ databases">
        <title>Functional genomics of gut bacteria from endangered species of beetles.</title>
        <authorList>
            <person name="Carlos-Shanley C."/>
        </authorList>
    </citation>
    <scope>NUCLEOTIDE SEQUENCE [LARGE SCALE GENOMIC DNA]</scope>
    <source>
        <strain evidence="10 11">S00239</strain>
    </source>
</reference>
<dbReference type="InterPro" id="IPR001579">
    <property type="entry name" value="Glyco_hydro_18_chit_AS"/>
</dbReference>
<keyword evidence="5 6" id="KW-0326">Glycosidase</keyword>
<dbReference type="EMBL" id="JACHLP010000003">
    <property type="protein sequence ID" value="MBB4843049.1"/>
    <property type="molecule type" value="Genomic_DNA"/>
</dbReference>
<dbReference type="SMART" id="SM00636">
    <property type="entry name" value="Glyco_18"/>
    <property type="match status" value="1"/>
</dbReference>
<evidence type="ECO:0000259" key="9">
    <source>
        <dbReference type="PROSITE" id="PS51910"/>
    </source>
</evidence>
<evidence type="ECO:0000256" key="3">
    <source>
        <dbReference type="ARBA" id="ARBA00022801"/>
    </source>
</evidence>
<dbReference type="RefSeq" id="WP_184297982.1">
    <property type="nucleotide sequence ID" value="NZ_JACHLP010000003.1"/>
</dbReference>
<dbReference type="PANTHER" id="PTHR11177">
    <property type="entry name" value="CHITINASE"/>
    <property type="match status" value="1"/>
</dbReference>
<evidence type="ECO:0000256" key="7">
    <source>
        <dbReference type="RuleBase" id="RU004453"/>
    </source>
</evidence>
<dbReference type="Gene3D" id="3.10.50.10">
    <property type="match status" value="1"/>
</dbReference>
<dbReference type="PANTHER" id="PTHR11177:SF317">
    <property type="entry name" value="CHITINASE 12-RELATED"/>
    <property type="match status" value="1"/>
</dbReference>
<feature type="signal peptide" evidence="8">
    <location>
        <begin position="1"/>
        <end position="28"/>
    </location>
</feature>
<dbReference type="GO" id="GO:0006032">
    <property type="term" value="P:chitin catabolic process"/>
    <property type="evidence" value="ECO:0007669"/>
    <property type="project" value="UniProtKB-KW"/>
</dbReference>
<organism evidence="10 11">
    <name type="scientific">Roseateles oligotrophus</name>
    <dbReference type="NCBI Taxonomy" id="1769250"/>
    <lineage>
        <taxon>Bacteria</taxon>
        <taxon>Pseudomonadati</taxon>
        <taxon>Pseudomonadota</taxon>
        <taxon>Betaproteobacteria</taxon>
        <taxon>Burkholderiales</taxon>
        <taxon>Sphaerotilaceae</taxon>
        <taxon>Roseateles</taxon>
    </lineage>
</organism>
<accession>A0A840LA95</accession>
<evidence type="ECO:0000256" key="2">
    <source>
        <dbReference type="ARBA" id="ARBA00012729"/>
    </source>
</evidence>
<feature type="domain" description="GH18" evidence="9">
    <location>
        <begin position="59"/>
        <end position="429"/>
    </location>
</feature>
<keyword evidence="4" id="KW-0624">Polysaccharide degradation</keyword>
<gene>
    <name evidence="10" type="ORF">HNP55_001568</name>
</gene>
<dbReference type="Proteomes" id="UP000562027">
    <property type="component" value="Unassembled WGS sequence"/>
</dbReference>
<comment type="catalytic activity">
    <reaction evidence="1">
        <text>Random endo-hydrolysis of N-acetyl-beta-D-glucosaminide (1-&gt;4)-beta-linkages in chitin and chitodextrins.</text>
        <dbReference type="EC" id="3.2.1.14"/>
    </reaction>
</comment>
<dbReference type="SUPFAM" id="SSF51445">
    <property type="entry name" value="(Trans)glycosidases"/>
    <property type="match status" value="1"/>
</dbReference>
<evidence type="ECO:0000256" key="5">
    <source>
        <dbReference type="ARBA" id="ARBA00023295"/>
    </source>
</evidence>
<comment type="caution">
    <text evidence="10">The sequence shown here is derived from an EMBL/GenBank/DDBJ whole genome shotgun (WGS) entry which is preliminary data.</text>
</comment>
<name>A0A840LA95_9BURK</name>
<keyword evidence="3 6" id="KW-0378">Hydrolase</keyword>
<dbReference type="GO" id="GO:0008843">
    <property type="term" value="F:endochitinase activity"/>
    <property type="evidence" value="ECO:0007669"/>
    <property type="project" value="UniProtKB-EC"/>
</dbReference>
<dbReference type="GO" id="GO:0008061">
    <property type="term" value="F:chitin binding"/>
    <property type="evidence" value="ECO:0007669"/>
    <property type="project" value="InterPro"/>
</dbReference>
<dbReference type="GO" id="GO:0005975">
    <property type="term" value="P:carbohydrate metabolic process"/>
    <property type="evidence" value="ECO:0007669"/>
    <property type="project" value="InterPro"/>
</dbReference>
<dbReference type="InterPro" id="IPR017853">
    <property type="entry name" value="GH"/>
</dbReference>
<dbReference type="CDD" id="cd06548">
    <property type="entry name" value="GH18_chitinase"/>
    <property type="match status" value="1"/>
</dbReference>
<evidence type="ECO:0000256" key="8">
    <source>
        <dbReference type="SAM" id="SignalP"/>
    </source>
</evidence>
<dbReference type="InterPro" id="IPR001223">
    <property type="entry name" value="Glyco_hydro18_cat"/>
</dbReference>
<protein>
    <recommendedName>
        <fullName evidence="2">chitinase</fullName>
        <ecNumber evidence="2">3.2.1.14</ecNumber>
    </recommendedName>
</protein>
<keyword evidence="11" id="KW-1185">Reference proteome</keyword>
<evidence type="ECO:0000256" key="6">
    <source>
        <dbReference type="RuleBase" id="RU000489"/>
    </source>
</evidence>
<dbReference type="EC" id="3.2.1.14" evidence="2"/>
<dbReference type="InterPro" id="IPR011583">
    <property type="entry name" value="Chitinase_II/V-like_cat"/>
</dbReference>
<dbReference type="InterPro" id="IPR029070">
    <property type="entry name" value="Chitinase_insertion_sf"/>
</dbReference>
<keyword evidence="4" id="KW-0146">Chitin degradation</keyword>
<dbReference type="PROSITE" id="PS51910">
    <property type="entry name" value="GH18_2"/>
    <property type="match status" value="1"/>
</dbReference>
<keyword evidence="8" id="KW-0732">Signal</keyword>
<dbReference type="Pfam" id="PF00704">
    <property type="entry name" value="Glyco_hydro_18"/>
    <property type="match status" value="1"/>
</dbReference>
<evidence type="ECO:0000256" key="1">
    <source>
        <dbReference type="ARBA" id="ARBA00000822"/>
    </source>
</evidence>
<comment type="similarity">
    <text evidence="7">Belongs to the glycosyl hydrolase 18 family.</text>
</comment>
<dbReference type="PROSITE" id="PS01095">
    <property type="entry name" value="GH18_1"/>
    <property type="match status" value="1"/>
</dbReference>
<proteinExistence type="inferred from homology"/>
<dbReference type="InterPro" id="IPR050314">
    <property type="entry name" value="Glycosyl_Hydrlase_18"/>
</dbReference>
<evidence type="ECO:0000256" key="4">
    <source>
        <dbReference type="ARBA" id="ARBA00023024"/>
    </source>
</evidence>
<dbReference type="Gene3D" id="3.20.20.80">
    <property type="entry name" value="Glycosidases"/>
    <property type="match status" value="1"/>
</dbReference>
<evidence type="ECO:0000313" key="10">
    <source>
        <dbReference type="EMBL" id="MBB4843049.1"/>
    </source>
</evidence>
<dbReference type="AlphaFoldDB" id="A0A840LA95"/>
<dbReference type="SUPFAM" id="SSF54556">
    <property type="entry name" value="Chitinase insertion domain"/>
    <property type="match status" value="1"/>
</dbReference>